<feature type="compositionally biased region" description="Polar residues" evidence="1">
    <location>
        <begin position="20"/>
        <end position="30"/>
    </location>
</feature>
<feature type="compositionally biased region" description="Low complexity" evidence="1">
    <location>
        <begin position="173"/>
        <end position="190"/>
    </location>
</feature>
<feature type="region of interest" description="Disordered" evidence="1">
    <location>
        <begin position="538"/>
        <end position="559"/>
    </location>
</feature>
<proteinExistence type="predicted"/>
<feature type="compositionally biased region" description="Basic and acidic residues" evidence="1">
    <location>
        <begin position="326"/>
        <end position="354"/>
    </location>
</feature>
<protein>
    <submittedName>
        <fullName evidence="2">Actin-like protein arp8</fullName>
    </submittedName>
</protein>
<feature type="region of interest" description="Disordered" evidence="1">
    <location>
        <begin position="1"/>
        <end position="140"/>
    </location>
</feature>
<feature type="compositionally biased region" description="Acidic residues" evidence="1">
    <location>
        <begin position="375"/>
        <end position="391"/>
    </location>
</feature>
<accession>A0A9P6IZ85</accession>
<feature type="compositionally biased region" description="Polar residues" evidence="1">
    <location>
        <begin position="36"/>
        <end position="54"/>
    </location>
</feature>
<feature type="region of interest" description="Disordered" evidence="1">
    <location>
        <begin position="300"/>
        <end position="439"/>
    </location>
</feature>
<keyword evidence="3" id="KW-1185">Reference proteome</keyword>
<reference evidence="2" key="1">
    <citation type="journal article" date="2020" name="Fungal Divers.">
        <title>Resolving the Mortierellaceae phylogeny through synthesis of multi-gene phylogenetics and phylogenomics.</title>
        <authorList>
            <person name="Vandepol N."/>
            <person name="Liber J."/>
            <person name="Desiro A."/>
            <person name="Na H."/>
            <person name="Kennedy M."/>
            <person name="Barry K."/>
            <person name="Grigoriev I.V."/>
            <person name="Miller A.N."/>
            <person name="O'Donnell K."/>
            <person name="Stajich J.E."/>
            <person name="Bonito G."/>
        </authorList>
    </citation>
    <scope>NUCLEOTIDE SEQUENCE</scope>
    <source>
        <strain evidence="2">MES-2147</strain>
    </source>
</reference>
<sequence>MEDVHMEDAGPAVRTEDKPSASSTESSGHSQDVVGSVSTELPQADSSSTSNPSLGKNLHTGRGQEPKISEQGNNTRTPATTATTTMSQGKDHVEERPTGTASVMMMMDVDPTIQSEDIKSKEENIQDTTTSKSNAAASFSSTKSQATTSFAQDANLAASGIVSTEFGIKQFESSSASMDQSATSDTQQQQVYISSSAPVSNGTADKIESASSSEDPQLKTEVPGSGSTEGAGSSTNTTTATTTTTITTPATAAAATVPPSQPVRTYIPQFKFTTFAPMTPLPTRNVTSNFLKTEKNFVLKNMARRRRRKRKVEDEDDAAAAVATQEEDKGGENMGTEDNKTEEEKEEEKKKEIENGILKRKRKDEYSAIRRGIFADEENEDDDKEDEDNDNKDENVEDSTRKKDGEDEYEDSSDSDTEEGNVNEMDENGEAKSSSDAGKKIIVIHPGSRILRIGKASDAYPVAIPHYASGTTVSNGEESSATEEAGEHEAHDDEDAEDDNAMEVDVHEETSDSDSLDVVNDKYLREIENDLKIRMKAAKRRPVPNAKSQVKSFNSSTEPERILDINDPYKVEWTDPVAEGEYIIGQK</sequence>
<feature type="compositionally biased region" description="Low complexity" evidence="1">
    <location>
        <begin position="224"/>
        <end position="256"/>
    </location>
</feature>
<gene>
    <name evidence="2" type="primary">ARP8_1</name>
    <name evidence="2" type="ORF">BGZ65_005426</name>
</gene>
<feature type="compositionally biased region" description="Polar residues" evidence="1">
    <location>
        <begin position="546"/>
        <end position="557"/>
    </location>
</feature>
<feature type="region of interest" description="Disordered" evidence="1">
    <location>
        <begin position="172"/>
        <end position="263"/>
    </location>
</feature>
<dbReference type="EMBL" id="JAAAHW010007007">
    <property type="protein sequence ID" value="KAF9952225.1"/>
    <property type="molecule type" value="Genomic_DNA"/>
</dbReference>
<evidence type="ECO:0000313" key="3">
    <source>
        <dbReference type="Proteomes" id="UP000749646"/>
    </source>
</evidence>
<feature type="compositionally biased region" description="Acidic residues" evidence="1">
    <location>
        <begin position="406"/>
        <end position="428"/>
    </location>
</feature>
<evidence type="ECO:0000313" key="2">
    <source>
        <dbReference type="EMBL" id="KAF9952225.1"/>
    </source>
</evidence>
<organism evidence="2 3">
    <name type="scientific">Modicella reniformis</name>
    <dbReference type="NCBI Taxonomy" id="1440133"/>
    <lineage>
        <taxon>Eukaryota</taxon>
        <taxon>Fungi</taxon>
        <taxon>Fungi incertae sedis</taxon>
        <taxon>Mucoromycota</taxon>
        <taxon>Mortierellomycotina</taxon>
        <taxon>Mortierellomycetes</taxon>
        <taxon>Mortierellales</taxon>
        <taxon>Mortierellaceae</taxon>
        <taxon>Modicella</taxon>
    </lineage>
</organism>
<feature type="region of interest" description="Disordered" evidence="1">
    <location>
        <begin position="468"/>
        <end position="517"/>
    </location>
</feature>
<comment type="caution">
    <text evidence="2">The sequence shown here is derived from an EMBL/GenBank/DDBJ whole genome shotgun (WGS) entry which is preliminary data.</text>
</comment>
<feature type="compositionally biased region" description="Basic and acidic residues" evidence="1">
    <location>
        <begin position="392"/>
        <end position="405"/>
    </location>
</feature>
<feature type="compositionally biased region" description="Low complexity" evidence="1">
    <location>
        <begin position="75"/>
        <end position="85"/>
    </location>
</feature>
<feature type="compositionally biased region" description="Polar residues" evidence="1">
    <location>
        <begin position="191"/>
        <end position="215"/>
    </location>
</feature>
<feature type="compositionally biased region" description="Acidic residues" evidence="1">
    <location>
        <begin position="492"/>
        <end position="502"/>
    </location>
</feature>
<dbReference type="Gene3D" id="3.90.640.10">
    <property type="entry name" value="Actin, Chain A, domain 4"/>
    <property type="match status" value="1"/>
</dbReference>
<feature type="compositionally biased region" description="Basic and acidic residues" evidence="1">
    <location>
        <begin position="1"/>
        <end position="19"/>
    </location>
</feature>
<dbReference type="Proteomes" id="UP000749646">
    <property type="component" value="Unassembled WGS sequence"/>
</dbReference>
<name>A0A9P6IZ85_9FUNG</name>
<evidence type="ECO:0000256" key="1">
    <source>
        <dbReference type="SAM" id="MobiDB-lite"/>
    </source>
</evidence>
<dbReference type="OrthoDB" id="5572108at2759"/>
<feature type="non-terminal residue" evidence="2">
    <location>
        <position position="1"/>
    </location>
</feature>
<dbReference type="AlphaFoldDB" id="A0A9P6IZ85"/>
<feature type="compositionally biased region" description="Polar residues" evidence="1">
    <location>
        <begin position="126"/>
        <end position="140"/>
    </location>
</feature>